<name>A0A814X448_9BILA</name>
<dbReference type="InterPro" id="IPR003131">
    <property type="entry name" value="T1-type_BTB"/>
</dbReference>
<dbReference type="EMBL" id="CAJOBA010007751">
    <property type="protein sequence ID" value="CAF3811340.1"/>
    <property type="molecule type" value="Genomic_DNA"/>
</dbReference>
<dbReference type="EMBL" id="CAJOBC010008943">
    <property type="protein sequence ID" value="CAF3975036.1"/>
    <property type="molecule type" value="Genomic_DNA"/>
</dbReference>
<dbReference type="Proteomes" id="UP000677228">
    <property type="component" value="Unassembled WGS sequence"/>
</dbReference>
<dbReference type="GO" id="GO:0051260">
    <property type="term" value="P:protein homooligomerization"/>
    <property type="evidence" value="ECO:0007669"/>
    <property type="project" value="InterPro"/>
</dbReference>
<dbReference type="PROSITE" id="PS50097">
    <property type="entry name" value="BTB"/>
    <property type="match status" value="1"/>
</dbReference>
<proteinExistence type="predicted"/>
<dbReference type="InterPro" id="IPR011333">
    <property type="entry name" value="SKP1/BTB/POZ_sf"/>
</dbReference>
<dbReference type="EMBL" id="CAJNOQ010008942">
    <property type="protein sequence ID" value="CAF1211053.1"/>
    <property type="molecule type" value="Genomic_DNA"/>
</dbReference>
<feature type="domain" description="BTB" evidence="1">
    <location>
        <begin position="47"/>
        <end position="117"/>
    </location>
</feature>
<reference evidence="3" key="1">
    <citation type="submission" date="2021-02" db="EMBL/GenBank/DDBJ databases">
        <authorList>
            <person name="Nowell W R."/>
        </authorList>
    </citation>
    <scope>NUCLEOTIDE SEQUENCE</scope>
</reference>
<dbReference type="PANTHER" id="PTHR11145:SF8">
    <property type="entry name" value="RE57120P"/>
    <property type="match status" value="1"/>
</dbReference>
<keyword evidence="6" id="KW-1185">Reference proteome</keyword>
<gene>
    <name evidence="3" type="ORF">GPM918_LOCUS24211</name>
    <name evidence="2" type="ORF">OVA965_LOCUS16591</name>
    <name evidence="5" type="ORF">SRO942_LOCUS24210</name>
    <name evidence="4" type="ORF">TMI583_LOCUS16601</name>
</gene>
<organism evidence="3 6">
    <name type="scientific">Didymodactylos carnosus</name>
    <dbReference type="NCBI Taxonomy" id="1234261"/>
    <lineage>
        <taxon>Eukaryota</taxon>
        <taxon>Metazoa</taxon>
        <taxon>Spiralia</taxon>
        <taxon>Gnathifera</taxon>
        <taxon>Rotifera</taxon>
        <taxon>Eurotatoria</taxon>
        <taxon>Bdelloidea</taxon>
        <taxon>Philodinida</taxon>
        <taxon>Philodinidae</taxon>
        <taxon>Didymodactylos</taxon>
    </lineage>
</organism>
<dbReference type="OrthoDB" id="2414723at2759"/>
<dbReference type="Pfam" id="PF02214">
    <property type="entry name" value="BTB_2"/>
    <property type="match status" value="1"/>
</dbReference>
<evidence type="ECO:0000313" key="4">
    <source>
        <dbReference type="EMBL" id="CAF3811340.1"/>
    </source>
</evidence>
<dbReference type="Proteomes" id="UP000682733">
    <property type="component" value="Unassembled WGS sequence"/>
</dbReference>
<evidence type="ECO:0000313" key="2">
    <source>
        <dbReference type="EMBL" id="CAF1043203.1"/>
    </source>
</evidence>
<dbReference type="InterPro" id="IPR045068">
    <property type="entry name" value="BACURD1-3"/>
</dbReference>
<evidence type="ECO:0000313" key="6">
    <source>
        <dbReference type="Proteomes" id="UP000663829"/>
    </source>
</evidence>
<accession>A0A814X448</accession>
<dbReference type="InterPro" id="IPR000210">
    <property type="entry name" value="BTB/POZ_dom"/>
</dbReference>
<evidence type="ECO:0000259" key="1">
    <source>
        <dbReference type="PROSITE" id="PS50097"/>
    </source>
</evidence>
<dbReference type="EMBL" id="CAJNOK010007739">
    <property type="protein sequence ID" value="CAF1043203.1"/>
    <property type="molecule type" value="Genomic_DNA"/>
</dbReference>
<dbReference type="PANTHER" id="PTHR11145">
    <property type="entry name" value="BTB/POZ DOMAIN-CONTAINING ADAPTER FOR CUL3-MEDIATED RHOA DEGRADATION PROTEIN FAMILY MEMBER"/>
    <property type="match status" value="1"/>
</dbReference>
<dbReference type="AlphaFoldDB" id="A0A814X448"/>
<dbReference type="CDD" id="cd18316">
    <property type="entry name" value="BTB_POZ_KCTD-like"/>
    <property type="match status" value="1"/>
</dbReference>
<dbReference type="Gene3D" id="3.30.710.10">
    <property type="entry name" value="Potassium Channel Kv1.1, Chain A"/>
    <property type="match status" value="1"/>
</dbReference>
<evidence type="ECO:0000313" key="3">
    <source>
        <dbReference type="EMBL" id="CAF1211053.1"/>
    </source>
</evidence>
<comment type="caution">
    <text evidence="3">The sequence shown here is derived from an EMBL/GenBank/DDBJ whole genome shotgun (WGS) entry which is preliminary data.</text>
</comment>
<dbReference type="SUPFAM" id="SSF54695">
    <property type="entry name" value="POZ domain"/>
    <property type="match status" value="1"/>
</dbReference>
<sequence>MSKSLLLKQCEDLNHLAISIKKNIEENLLNELPPLSLLKKKTTMHDDAVMLNVGGREFQTTIGTLTKEKSNTFFTELFSRGWELEKDECGRLFVDRNSDLFAEILDYMRTGEFILPEEVT</sequence>
<dbReference type="Proteomes" id="UP000681722">
    <property type="component" value="Unassembled WGS sequence"/>
</dbReference>
<dbReference type="Proteomes" id="UP000663829">
    <property type="component" value="Unassembled WGS sequence"/>
</dbReference>
<evidence type="ECO:0000313" key="5">
    <source>
        <dbReference type="EMBL" id="CAF3975036.1"/>
    </source>
</evidence>
<protein>
    <recommendedName>
        <fullName evidence="1">BTB domain-containing protein</fullName>
    </recommendedName>
</protein>